<dbReference type="SUPFAM" id="SSF56672">
    <property type="entry name" value="DNA/RNA polymerases"/>
    <property type="match status" value="1"/>
</dbReference>
<keyword evidence="2" id="KW-0239">DNA-directed DNA polymerase</keyword>
<dbReference type="InterPro" id="IPR012337">
    <property type="entry name" value="RNaseH-like_sf"/>
</dbReference>
<dbReference type="Gene3D" id="3.30.420.10">
    <property type="entry name" value="Ribonuclease H-like superfamily/Ribonuclease H"/>
    <property type="match status" value="1"/>
</dbReference>
<feature type="domain" description="Reverse transcriptase Ty1/copia-type" evidence="1">
    <location>
        <begin position="276"/>
        <end position="469"/>
    </location>
</feature>
<gene>
    <name evidence="2" type="ORF">CcCBS67573_g05351</name>
</gene>
<accession>A0A507FAR3</accession>
<keyword evidence="3" id="KW-1185">Reference proteome</keyword>
<name>A0A507FAR3_9FUNG</name>
<sequence>MSVLFNHTNMTSNIGHFPENGPQTTMAKGVSDKGLFPIKISNSICQPQALAAFPTWTTRKKNHVWHRRTHIGDTALERSMKLGTTDGLDIDLLDKSEPCTCESCVITKMHRIPHPQSEGAKYAPQNLLGVVTADIIVFSLNNVSLGGNRYWLSITVPNALGFHFGFGLKRKSDATHYLQWSQAWLERTTGQKVKSWFLDKGGENHPKEFMAACSDAGITFINSGTEEHQSMGLEERWHRIAMDRHCALQIQANAPTNLWWQVAIQKELSQFWDLGVWRLVPLPDGARTLGTIWVLKVKKDDITGETQEKVRLCMDGRRQIQGVDYDKTCASTPHMNSLKIWASVVTERNMVTRQCDANGAHLTTDHDRTMYVKVLMGMEVSAMDQGKVLELLQTMYGQKQAPLMWERDRDAVLLLLGMTQNPHEPLVFKKEIIKDGVQRLIMVLVWADDFAFAADKQVERELDDLLDTLGSKITITRKPCYAEEILSEFLENPKAERRIPWRSIQDKEFDQVLDPTNDDLEYMKGQNYYRLVGLLQFLTITRPTIQYAVGKLARHTIKTEQCHWLAAQELLEYLNGMRPFGLVFRKSDRFDLEGFSDSDYAGDADTQRSTSGVLVRVGETAALSFSKRQPIIADSTVAAEVIASCSLAKETIWVQNMLDWFGFPQTGPSRIWCDNKGLVSMKHCPDPEMFADVLTKGIGWIKFQVCQNAFGELPIV</sequence>
<dbReference type="EMBL" id="QEAP01000190">
    <property type="protein sequence ID" value="TPX73363.1"/>
    <property type="molecule type" value="Genomic_DNA"/>
</dbReference>
<evidence type="ECO:0000259" key="1">
    <source>
        <dbReference type="Pfam" id="PF07727"/>
    </source>
</evidence>
<dbReference type="PANTHER" id="PTHR11439">
    <property type="entry name" value="GAG-POL-RELATED RETROTRANSPOSON"/>
    <property type="match status" value="1"/>
</dbReference>
<evidence type="ECO:0000313" key="3">
    <source>
        <dbReference type="Proteomes" id="UP000320333"/>
    </source>
</evidence>
<dbReference type="GO" id="GO:0003887">
    <property type="term" value="F:DNA-directed DNA polymerase activity"/>
    <property type="evidence" value="ECO:0007669"/>
    <property type="project" value="UniProtKB-KW"/>
</dbReference>
<protein>
    <submittedName>
        <fullName evidence="2">DNA-directed DNA polymerase</fullName>
    </submittedName>
</protein>
<dbReference type="SUPFAM" id="SSF53098">
    <property type="entry name" value="Ribonuclease H-like"/>
    <property type="match status" value="1"/>
</dbReference>
<organism evidence="2 3">
    <name type="scientific">Chytriomyces confervae</name>
    <dbReference type="NCBI Taxonomy" id="246404"/>
    <lineage>
        <taxon>Eukaryota</taxon>
        <taxon>Fungi</taxon>
        <taxon>Fungi incertae sedis</taxon>
        <taxon>Chytridiomycota</taxon>
        <taxon>Chytridiomycota incertae sedis</taxon>
        <taxon>Chytridiomycetes</taxon>
        <taxon>Chytridiales</taxon>
        <taxon>Chytriomycetaceae</taxon>
        <taxon>Chytriomyces</taxon>
    </lineage>
</organism>
<dbReference type="GO" id="GO:0003676">
    <property type="term" value="F:nucleic acid binding"/>
    <property type="evidence" value="ECO:0007669"/>
    <property type="project" value="InterPro"/>
</dbReference>
<dbReference type="CDD" id="cd09272">
    <property type="entry name" value="RNase_HI_RT_Ty1"/>
    <property type="match status" value="1"/>
</dbReference>
<dbReference type="InterPro" id="IPR043502">
    <property type="entry name" value="DNA/RNA_pol_sf"/>
</dbReference>
<dbReference type="InterPro" id="IPR036397">
    <property type="entry name" value="RNaseH_sf"/>
</dbReference>
<dbReference type="Proteomes" id="UP000320333">
    <property type="component" value="Unassembled WGS sequence"/>
</dbReference>
<keyword evidence="2" id="KW-0548">Nucleotidyltransferase</keyword>
<evidence type="ECO:0000313" key="2">
    <source>
        <dbReference type="EMBL" id="TPX73363.1"/>
    </source>
</evidence>
<dbReference type="AlphaFoldDB" id="A0A507FAR3"/>
<proteinExistence type="predicted"/>
<keyword evidence="2" id="KW-0808">Transferase</keyword>
<dbReference type="PANTHER" id="PTHR11439:SF479">
    <property type="entry name" value="CYSTEINE-RICH RLK (RECEPTOR-LIKE PROTEIN KINASE) 8"/>
    <property type="match status" value="1"/>
</dbReference>
<comment type="caution">
    <text evidence="2">The sequence shown here is derived from an EMBL/GenBank/DDBJ whole genome shotgun (WGS) entry which is preliminary data.</text>
</comment>
<dbReference type="OrthoDB" id="1922643at2759"/>
<dbReference type="STRING" id="246404.A0A507FAR3"/>
<dbReference type="Pfam" id="PF07727">
    <property type="entry name" value="RVT_2"/>
    <property type="match status" value="1"/>
</dbReference>
<dbReference type="InterPro" id="IPR013103">
    <property type="entry name" value="RVT_2"/>
</dbReference>
<reference evidence="2 3" key="1">
    <citation type="journal article" date="2019" name="Sci. Rep.">
        <title>Comparative genomics of chytrid fungi reveal insights into the obligate biotrophic and pathogenic lifestyle of Synchytrium endobioticum.</title>
        <authorList>
            <person name="van de Vossenberg B.T.L.H."/>
            <person name="Warris S."/>
            <person name="Nguyen H.D.T."/>
            <person name="van Gent-Pelzer M.P.E."/>
            <person name="Joly D.L."/>
            <person name="van de Geest H.C."/>
            <person name="Bonants P.J.M."/>
            <person name="Smith D.S."/>
            <person name="Levesque C.A."/>
            <person name="van der Lee T.A.J."/>
        </authorList>
    </citation>
    <scope>NUCLEOTIDE SEQUENCE [LARGE SCALE GENOMIC DNA]</scope>
    <source>
        <strain evidence="2 3">CBS 675.73</strain>
    </source>
</reference>